<dbReference type="Proteomes" id="UP000297910">
    <property type="component" value="Unassembled WGS sequence"/>
</dbReference>
<keyword evidence="4" id="KW-1185">Reference proteome</keyword>
<evidence type="ECO:0000313" key="3">
    <source>
        <dbReference type="EMBL" id="TGO22595.1"/>
    </source>
</evidence>
<evidence type="ECO:0000256" key="1">
    <source>
        <dbReference type="PROSITE-ProRule" id="PRU00175"/>
    </source>
</evidence>
<dbReference type="SMART" id="SM00184">
    <property type="entry name" value="RING"/>
    <property type="match status" value="1"/>
</dbReference>
<dbReference type="PROSITE" id="PS51257">
    <property type="entry name" value="PROKAR_LIPOPROTEIN"/>
    <property type="match status" value="1"/>
</dbReference>
<feature type="domain" description="RING-type" evidence="2">
    <location>
        <begin position="210"/>
        <end position="249"/>
    </location>
</feature>
<keyword evidence="1" id="KW-0862">Zinc</keyword>
<dbReference type="InterPro" id="IPR001841">
    <property type="entry name" value="Znf_RING"/>
</dbReference>
<protein>
    <recommendedName>
        <fullName evidence="2">RING-type domain-containing protein</fullName>
    </recommendedName>
</protein>
<name>A0A4Z1FDK5_9HELO</name>
<sequence length="507" mass="59296">MCLRTMCHYTLCDQTPYSWIIQSCKPLGICERILTKGFRLVDFCPECYMVEDSTTTLANKSAVKKFGVEYEFDRLHFEESNLPEKANAVLNRAHAFVNMNFEPDARDNLDIFCSNERLNADVYSHLYLLVFQQLLPHLWLTVRAGRAQEIPREHRIIILQLRQAMFRDVAFYYAEAHYKGIEEEGKWRKAMGAHAPMIAEACVNPSADDCMICLFPKNEGPCLTLNCSHTYHKDCLELMVEFNGCAICRQECRGPLPNISVEKGGPWPEWLEAIAPFQRLRVQEELLEQPPPTNEEISELEASFDQTQRRTAELYESVLRSQLNLSYARFSVQSTEHYMKEAASNISELEWVEHNSRMAAGVGEGQESIKDLWTRYEQMLYMKRLEVMDHEFDHIKSLEEYNKLPSDPTQELNHRISRRKEWAGARALYYAQKRKNTLGIALESVYFNILIFDYTWDLRNSREKEGEAEERLSQSEHLWRQSIATRDDAKDRWDFALYHKSLFESNN</sequence>
<organism evidence="3 4">
    <name type="scientific">Botrytis paeoniae</name>
    <dbReference type="NCBI Taxonomy" id="278948"/>
    <lineage>
        <taxon>Eukaryota</taxon>
        <taxon>Fungi</taxon>
        <taxon>Dikarya</taxon>
        <taxon>Ascomycota</taxon>
        <taxon>Pezizomycotina</taxon>
        <taxon>Leotiomycetes</taxon>
        <taxon>Helotiales</taxon>
        <taxon>Sclerotiniaceae</taxon>
        <taxon>Botrytis</taxon>
    </lineage>
</organism>
<reference evidence="3 4" key="1">
    <citation type="submission" date="2017-12" db="EMBL/GenBank/DDBJ databases">
        <title>Comparative genomics of Botrytis spp.</title>
        <authorList>
            <person name="Valero-Jimenez C.A."/>
            <person name="Tapia P."/>
            <person name="Veloso J."/>
            <person name="Silva-Moreno E."/>
            <person name="Staats M."/>
            <person name="Valdes J.H."/>
            <person name="Van Kan J.A.L."/>
        </authorList>
    </citation>
    <scope>NUCLEOTIDE SEQUENCE [LARGE SCALE GENOMIC DNA]</scope>
    <source>
        <strain evidence="3 4">Bp0003</strain>
    </source>
</reference>
<dbReference type="Gene3D" id="3.30.40.10">
    <property type="entry name" value="Zinc/RING finger domain, C3HC4 (zinc finger)"/>
    <property type="match status" value="1"/>
</dbReference>
<evidence type="ECO:0000313" key="4">
    <source>
        <dbReference type="Proteomes" id="UP000297910"/>
    </source>
</evidence>
<dbReference type="GO" id="GO:0008270">
    <property type="term" value="F:zinc ion binding"/>
    <property type="evidence" value="ECO:0007669"/>
    <property type="project" value="UniProtKB-KW"/>
</dbReference>
<keyword evidence="1" id="KW-0863">Zinc-finger</keyword>
<dbReference type="PROSITE" id="PS50089">
    <property type="entry name" value="ZF_RING_2"/>
    <property type="match status" value="1"/>
</dbReference>
<gene>
    <name evidence="3" type="ORF">BPAE_0162g00310</name>
</gene>
<comment type="caution">
    <text evidence="3">The sequence shown here is derived from an EMBL/GenBank/DDBJ whole genome shotgun (WGS) entry which is preliminary data.</text>
</comment>
<dbReference type="EMBL" id="PQXI01000162">
    <property type="protein sequence ID" value="TGO22595.1"/>
    <property type="molecule type" value="Genomic_DNA"/>
</dbReference>
<evidence type="ECO:0000259" key="2">
    <source>
        <dbReference type="PROSITE" id="PS50089"/>
    </source>
</evidence>
<proteinExistence type="predicted"/>
<keyword evidence="1" id="KW-0479">Metal-binding</keyword>
<dbReference type="InterPro" id="IPR013083">
    <property type="entry name" value="Znf_RING/FYVE/PHD"/>
</dbReference>
<accession>A0A4Z1FDK5</accession>
<dbReference type="SUPFAM" id="SSF57850">
    <property type="entry name" value="RING/U-box"/>
    <property type="match status" value="1"/>
</dbReference>
<dbReference type="AlphaFoldDB" id="A0A4Z1FDK5"/>